<dbReference type="WBParaSite" id="ACRNAN_Path_887.g3417.t1">
    <property type="protein sequence ID" value="ACRNAN_Path_887.g3417.t1"/>
    <property type="gene ID" value="ACRNAN_Path_887.g3417"/>
</dbReference>
<accession>A0A914CCY3</accession>
<evidence type="ECO:0000313" key="1">
    <source>
        <dbReference type="Proteomes" id="UP000887540"/>
    </source>
</evidence>
<proteinExistence type="predicted"/>
<sequence length="176" mass="18615">MALWKDGYSIPLITGFEKEGEWCKPCSATGFAPIRFGDNAASAAETLNGLVEEGMVIVGPPPPFSVISSKLAKHETNCVGTELDEFCCENLDKLVVEKLSVVAKHDTNFGTGDSEALRENAVKLLESMVKDRAGSAGGGISIDIGRGEKPASLEVRFLVVADFAALSTSMAFATID</sequence>
<evidence type="ECO:0000313" key="2">
    <source>
        <dbReference type="WBParaSite" id="ACRNAN_Path_887.g3417.t1"/>
    </source>
</evidence>
<protein>
    <submittedName>
        <fullName evidence="2">Uncharacterized protein</fullName>
    </submittedName>
</protein>
<name>A0A914CCY3_9BILA</name>
<organism evidence="1 2">
    <name type="scientific">Acrobeloides nanus</name>
    <dbReference type="NCBI Taxonomy" id="290746"/>
    <lineage>
        <taxon>Eukaryota</taxon>
        <taxon>Metazoa</taxon>
        <taxon>Ecdysozoa</taxon>
        <taxon>Nematoda</taxon>
        <taxon>Chromadorea</taxon>
        <taxon>Rhabditida</taxon>
        <taxon>Tylenchina</taxon>
        <taxon>Cephalobomorpha</taxon>
        <taxon>Cephaloboidea</taxon>
        <taxon>Cephalobidae</taxon>
        <taxon>Acrobeloides</taxon>
    </lineage>
</organism>
<keyword evidence="1" id="KW-1185">Reference proteome</keyword>
<dbReference type="Proteomes" id="UP000887540">
    <property type="component" value="Unplaced"/>
</dbReference>
<dbReference type="AlphaFoldDB" id="A0A914CCY3"/>
<reference evidence="2" key="1">
    <citation type="submission" date="2022-11" db="UniProtKB">
        <authorList>
            <consortium name="WormBaseParasite"/>
        </authorList>
    </citation>
    <scope>IDENTIFICATION</scope>
</reference>